<keyword evidence="2" id="KW-0560">Oxidoreductase</keyword>
<dbReference type="PANTHER" id="PTHR33336">
    <property type="entry name" value="QUINOL MONOOXYGENASE YGIN-RELATED"/>
    <property type="match status" value="1"/>
</dbReference>
<comment type="caution">
    <text evidence="2">The sequence shown here is derived from an EMBL/GenBank/DDBJ whole genome shotgun (WGS) entry which is preliminary data.</text>
</comment>
<dbReference type="InterPro" id="IPR011008">
    <property type="entry name" value="Dimeric_a/b-barrel"/>
</dbReference>
<organism evidence="2 3">
    <name type="scientific">Lysobacter niastensis</name>
    <dbReference type="NCBI Taxonomy" id="380629"/>
    <lineage>
        <taxon>Bacteria</taxon>
        <taxon>Pseudomonadati</taxon>
        <taxon>Pseudomonadota</taxon>
        <taxon>Gammaproteobacteria</taxon>
        <taxon>Lysobacterales</taxon>
        <taxon>Lysobacteraceae</taxon>
        <taxon>Lysobacter</taxon>
    </lineage>
</organism>
<proteinExistence type="predicted"/>
<sequence>MEARAKILAILTARPGQESMLETLLRGMVAPSRQEPGNLRWDIWRDPARPGRFVLDELYQDETAVAAHRATAHFKHYLSMVDTLAERQAYVVLPVVVADLVPDKQGA</sequence>
<protein>
    <submittedName>
        <fullName evidence="2">Antibiotic biosynthesis monooxygenase</fullName>
    </submittedName>
</protein>
<name>A0ABS0B6G7_9GAMM</name>
<dbReference type="Proteomes" id="UP001429984">
    <property type="component" value="Unassembled WGS sequence"/>
</dbReference>
<keyword evidence="3" id="KW-1185">Reference proteome</keyword>
<dbReference type="PROSITE" id="PS51725">
    <property type="entry name" value="ABM"/>
    <property type="match status" value="1"/>
</dbReference>
<dbReference type="InterPro" id="IPR050744">
    <property type="entry name" value="AI-2_Isomerase_LsrG"/>
</dbReference>
<reference evidence="2 3" key="1">
    <citation type="submission" date="2020-11" db="EMBL/GenBank/DDBJ databases">
        <title>Draft Genome Sequence and Secondary Metabolite Biosynthetic Potential of the Lysobacter niastensis Type strain DSM 18481.</title>
        <authorList>
            <person name="Turrini P."/>
            <person name="Artuso I."/>
            <person name="Tescari M."/>
            <person name="Lugli G.A."/>
            <person name="Frangipani E."/>
            <person name="Ventura M."/>
            <person name="Visca P."/>
        </authorList>
    </citation>
    <scope>NUCLEOTIDE SEQUENCE [LARGE SCALE GENOMIC DNA]</scope>
    <source>
        <strain evidence="2 3">DSM 18481</strain>
    </source>
</reference>
<dbReference type="EMBL" id="JADLZT010000006">
    <property type="protein sequence ID" value="MBF6024611.1"/>
    <property type="molecule type" value="Genomic_DNA"/>
</dbReference>
<evidence type="ECO:0000313" key="2">
    <source>
        <dbReference type="EMBL" id="MBF6024611.1"/>
    </source>
</evidence>
<evidence type="ECO:0000313" key="3">
    <source>
        <dbReference type="Proteomes" id="UP001429984"/>
    </source>
</evidence>
<keyword evidence="2" id="KW-0503">Monooxygenase</keyword>
<evidence type="ECO:0000259" key="1">
    <source>
        <dbReference type="PROSITE" id="PS51725"/>
    </source>
</evidence>
<dbReference type="Pfam" id="PF03992">
    <property type="entry name" value="ABM"/>
    <property type="match status" value="1"/>
</dbReference>
<gene>
    <name evidence="2" type="ORF">IU514_11275</name>
</gene>
<feature type="domain" description="ABM" evidence="1">
    <location>
        <begin position="5"/>
        <end position="93"/>
    </location>
</feature>
<dbReference type="Gene3D" id="3.30.70.100">
    <property type="match status" value="1"/>
</dbReference>
<dbReference type="InterPro" id="IPR007138">
    <property type="entry name" value="ABM_dom"/>
</dbReference>
<dbReference type="PANTHER" id="PTHR33336:SF3">
    <property type="entry name" value="ABM DOMAIN-CONTAINING PROTEIN"/>
    <property type="match status" value="1"/>
</dbReference>
<dbReference type="GO" id="GO:0004497">
    <property type="term" value="F:monooxygenase activity"/>
    <property type="evidence" value="ECO:0007669"/>
    <property type="project" value="UniProtKB-KW"/>
</dbReference>
<dbReference type="SUPFAM" id="SSF54909">
    <property type="entry name" value="Dimeric alpha+beta barrel"/>
    <property type="match status" value="1"/>
</dbReference>
<accession>A0ABS0B6G7</accession>